<evidence type="ECO:0000259" key="13">
    <source>
        <dbReference type="Pfam" id="PF04963"/>
    </source>
</evidence>
<dbReference type="Gene3D" id="1.10.10.1330">
    <property type="entry name" value="RNA polymerase sigma-54 factor, core-binding domain"/>
    <property type="match status" value="1"/>
</dbReference>
<dbReference type="InterPro" id="IPR007046">
    <property type="entry name" value="RNA_pol_sigma_54_core-bd"/>
</dbReference>
<evidence type="ECO:0000256" key="6">
    <source>
        <dbReference type="ARBA" id="ARBA00023015"/>
    </source>
</evidence>
<accession>A0A845UXF6</accession>
<keyword evidence="8 10" id="KW-0238">DNA-binding</keyword>
<dbReference type="GO" id="GO:0001216">
    <property type="term" value="F:DNA-binding transcription activator activity"/>
    <property type="evidence" value="ECO:0007669"/>
    <property type="project" value="InterPro"/>
</dbReference>
<keyword evidence="4 10" id="KW-0808">Transferase</keyword>
<dbReference type="InterPro" id="IPR000394">
    <property type="entry name" value="RNA_pol_sigma_54"/>
</dbReference>
<dbReference type="AlphaFoldDB" id="A0A845UXF6"/>
<dbReference type="Pfam" id="PF04963">
    <property type="entry name" value="Sigma54_CBD"/>
    <property type="match status" value="1"/>
</dbReference>
<evidence type="ECO:0000256" key="10">
    <source>
        <dbReference type="PIRNR" id="PIRNR000774"/>
    </source>
</evidence>
<dbReference type="GO" id="GO:0016779">
    <property type="term" value="F:nucleotidyltransferase activity"/>
    <property type="evidence" value="ECO:0007669"/>
    <property type="project" value="UniProtKB-KW"/>
</dbReference>
<dbReference type="PIRSF" id="PIRSF000774">
    <property type="entry name" value="RpoN"/>
    <property type="match status" value="1"/>
</dbReference>
<organism evidence="14 15">
    <name type="scientific">Wenzhouxiangella limi</name>
    <dbReference type="NCBI Taxonomy" id="2707351"/>
    <lineage>
        <taxon>Bacteria</taxon>
        <taxon>Pseudomonadati</taxon>
        <taxon>Pseudomonadota</taxon>
        <taxon>Gammaproteobacteria</taxon>
        <taxon>Chromatiales</taxon>
        <taxon>Wenzhouxiangellaceae</taxon>
        <taxon>Wenzhouxiangella</taxon>
    </lineage>
</organism>
<name>A0A845UXF6_9GAMM</name>
<comment type="function">
    <text evidence="10">Sigma factors are initiation factors that promote the attachment of RNA polymerase to specific initiation sites and are then released.</text>
</comment>
<sequence>MKPGARLQLKLGQKLKLAPQLRQAIALLQLNRLELKDHIQNVLDANPLLERPEDREFDDASGRDNESEDGDRQVETAEDFGLDDLPDGFSVSSETPRYDEFVSDRAEESLQQHLLWQVNLSGFSETDEAIARAIIYALNEDGYLQDDLEGLRASLAPEQLVSVEEVAAVLERIQHLEPLGVGSRNLRECLLIQLHTQPSERAGLGLATHLVDYHLDALGRQDPDALARTTGFPVEEIQRALQLIRTLNPHPGSRFGNERENYVVPDVYVSQTEHGWRVSLNPDSDPGLRLNRTYMNLLRHSRGDDKKYLKDRLQEARWLISGLEMRNQTLLAVTQAIVQRQQGFLEHGEVAMQPLLQREIAETVDVHESTVSRATTQKYAHTPRGTFELKHFFSVGLPTGDGSAVSATAIKAHLRRMIGDEPSGKPCSDQYLADRLAEQGIRLARRTVAKYREQLGIPGSAQRRRLARLKH</sequence>
<dbReference type="NCBIfam" id="NF004595">
    <property type="entry name" value="PRK05932.1-2"/>
    <property type="match status" value="1"/>
</dbReference>
<evidence type="ECO:0000256" key="1">
    <source>
        <dbReference type="ARBA" id="ARBA00008798"/>
    </source>
</evidence>
<dbReference type="Gene3D" id="1.10.10.60">
    <property type="entry name" value="Homeodomain-like"/>
    <property type="match status" value="1"/>
</dbReference>
<protein>
    <recommendedName>
        <fullName evidence="2 10">RNA polymerase sigma-54 factor</fullName>
    </recommendedName>
</protein>
<evidence type="ECO:0000256" key="3">
    <source>
        <dbReference type="ARBA" id="ARBA00022478"/>
    </source>
</evidence>
<comment type="caution">
    <text evidence="14">The sequence shown here is derived from an EMBL/GenBank/DDBJ whole genome shotgun (WGS) entry which is preliminary data.</text>
</comment>
<dbReference type="NCBIfam" id="TIGR02395">
    <property type="entry name" value="rpoN_sigma"/>
    <property type="match status" value="1"/>
</dbReference>
<proteinExistence type="inferred from homology"/>
<dbReference type="Pfam" id="PF00309">
    <property type="entry name" value="Sigma54_AID"/>
    <property type="match status" value="1"/>
</dbReference>
<reference evidence="14 15" key="1">
    <citation type="submission" date="2020-02" db="EMBL/GenBank/DDBJ databases">
        <authorList>
            <person name="Zhang X.-Y."/>
        </authorList>
    </citation>
    <scope>NUCLEOTIDE SEQUENCE [LARGE SCALE GENOMIC DNA]</scope>
    <source>
        <strain evidence="14 15">C33</strain>
    </source>
</reference>
<dbReference type="PROSITE" id="PS00718">
    <property type="entry name" value="SIGMA54_2"/>
    <property type="match status" value="1"/>
</dbReference>
<keyword evidence="7 10" id="KW-0731">Sigma factor</keyword>
<evidence type="ECO:0000259" key="12">
    <source>
        <dbReference type="Pfam" id="PF04552"/>
    </source>
</evidence>
<dbReference type="GO" id="GO:0003677">
    <property type="term" value="F:DNA binding"/>
    <property type="evidence" value="ECO:0007669"/>
    <property type="project" value="UniProtKB-KW"/>
</dbReference>
<dbReference type="NCBIfam" id="NF009118">
    <property type="entry name" value="PRK12469.1"/>
    <property type="match status" value="1"/>
</dbReference>
<dbReference type="PRINTS" id="PR00045">
    <property type="entry name" value="SIGMA54FCT"/>
</dbReference>
<dbReference type="PROSITE" id="PS50044">
    <property type="entry name" value="SIGMA54_3"/>
    <property type="match status" value="1"/>
</dbReference>
<keyword evidence="6 10" id="KW-0805">Transcription regulation</keyword>
<feature type="domain" description="RNA polymerase sigma factor 54 core-binding" evidence="13">
    <location>
        <begin position="106"/>
        <end position="294"/>
    </location>
</feature>
<evidence type="ECO:0000256" key="9">
    <source>
        <dbReference type="ARBA" id="ARBA00023163"/>
    </source>
</evidence>
<dbReference type="InterPro" id="IPR038709">
    <property type="entry name" value="RpoN_core-bd_sf"/>
</dbReference>
<keyword evidence="3 10" id="KW-0240">DNA-directed RNA polymerase</keyword>
<dbReference type="GO" id="GO:0000428">
    <property type="term" value="C:DNA-directed RNA polymerase complex"/>
    <property type="evidence" value="ECO:0007669"/>
    <property type="project" value="UniProtKB-KW"/>
</dbReference>
<dbReference type="GO" id="GO:0006352">
    <property type="term" value="P:DNA-templated transcription initiation"/>
    <property type="evidence" value="ECO:0007669"/>
    <property type="project" value="InterPro"/>
</dbReference>
<dbReference type="Pfam" id="PF04552">
    <property type="entry name" value="Sigma54_DBD"/>
    <property type="match status" value="1"/>
</dbReference>
<keyword evidence="15" id="KW-1185">Reference proteome</keyword>
<dbReference type="EMBL" id="JAAGSC010000041">
    <property type="protein sequence ID" value="NDY96107.1"/>
    <property type="molecule type" value="Genomic_DNA"/>
</dbReference>
<feature type="compositionally biased region" description="Basic and acidic residues" evidence="11">
    <location>
        <begin position="50"/>
        <end position="75"/>
    </location>
</feature>
<dbReference type="Proteomes" id="UP000484885">
    <property type="component" value="Unassembled WGS sequence"/>
</dbReference>
<dbReference type="GO" id="GO:0016987">
    <property type="term" value="F:sigma factor activity"/>
    <property type="evidence" value="ECO:0007669"/>
    <property type="project" value="UniProtKB-KW"/>
</dbReference>
<keyword evidence="9 10" id="KW-0804">Transcription</keyword>
<gene>
    <name evidence="14" type="ORF">G3I74_10230</name>
</gene>
<keyword evidence="5 10" id="KW-0548">Nucleotidyltransferase</keyword>
<evidence type="ECO:0000256" key="7">
    <source>
        <dbReference type="ARBA" id="ARBA00023082"/>
    </source>
</evidence>
<feature type="region of interest" description="Disordered" evidence="11">
    <location>
        <begin position="50"/>
        <end position="78"/>
    </location>
</feature>
<evidence type="ECO:0000256" key="11">
    <source>
        <dbReference type="SAM" id="MobiDB-lite"/>
    </source>
</evidence>
<evidence type="ECO:0000256" key="4">
    <source>
        <dbReference type="ARBA" id="ARBA00022679"/>
    </source>
</evidence>
<evidence type="ECO:0000313" key="15">
    <source>
        <dbReference type="Proteomes" id="UP000484885"/>
    </source>
</evidence>
<dbReference type="PANTHER" id="PTHR32248">
    <property type="entry name" value="RNA POLYMERASE SIGMA-54 FACTOR"/>
    <property type="match status" value="1"/>
</dbReference>
<evidence type="ECO:0000256" key="8">
    <source>
        <dbReference type="ARBA" id="ARBA00023125"/>
    </source>
</evidence>
<feature type="domain" description="RNA polymerase sigma factor 54 DNA-binding" evidence="12">
    <location>
        <begin position="307"/>
        <end position="465"/>
    </location>
</feature>
<dbReference type="RefSeq" id="WP_164211480.1">
    <property type="nucleotide sequence ID" value="NZ_JAAGSC010000041.1"/>
</dbReference>
<evidence type="ECO:0000256" key="2">
    <source>
        <dbReference type="ARBA" id="ARBA00019942"/>
    </source>
</evidence>
<comment type="similarity">
    <text evidence="1 10">Belongs to the sigma-54 factor family.</text>
</comment>
<evidence type="ECO:0000256" key="5">
    <source>
        <dbReference type="ARBA" id="ARBA00022695"/>
    </source>
</evidence>
<evidence type="ECO:0000313" key="14">
    <source>
        <dbReference type="EMBL" id="NDY96107.1"/>
    </source>
</evidence>
<dbReference type="InterPro" id="IPR007634">
    <property type="entry name" value="RNA_pol_sigma_54_DNA-bd"/>
</dbReference>
<dbReference type="PANTHER" id="PTHR32248:SF4">
    <property type="entry name" value="RNA POLYMERASE SIGMA-54 FACTOR"/>
    <property type="match status" value="1"/>
</dbReference>